<comment type="caution">
    <text evidence="5">The sequence shown here is derived from an EMBL/GenBank/DDBJ whole genome shotgun (WGS) entry which is preliminary data.</text>
</comment>
<organism evidence="5 6">
    <name type="scientific">Paracoccus aestuariivivens</name>
    <dbReference type="NCBI Taxonomy" id="1820333"/>
    <lineage>
        <taxon>Bacteria</taxon>
        <taxon>Pseudomonadati</taxon>
        <taxon>Pseudomonadota</taxon>
        <taxon>Alphaproteobacteria</taxon>
        <taxon>Rhodobacterales</taxon>
        <taxon>Paracoccaceae</taxon>
        <taxon>Paracoccus</taxon>
    </lineage>
</organism>
<protein>
    <submittedName>
        <fullName evidence="5">FCD domain-containing protein</fullName>
    </submittedName>
</protein>
<sequence length="224" mass="24904">MSRAMTEDSLAEAIAYELRREILRGNLPPGATIKERDNAERQGVSRTPMREAIRILAKEGLVQLRPLRSPIVADPSLSEIIDQIRVLHALEMLSGELACENATDAEVDRIGALKDRIEVIYGEADTLDVFELDMQFHSAIVAASHNASLAETHGAYMARLWRARYLSARRRLTRDRVLAQHKAIHAALAARDVSAIKAEIAAHLHAMIANIEHHFHEEAEGGQD</sequence>
<dbReference type="InterPro" id="IPR036390">
    <property type="entry name" value="WH_DNA-bd_sf"/>
</dbReference>
<dbReference type="Pfam" id="PF00392">
    <property type="entry name" value="GntR"/>
    <property type="match status" value="1"/>
</dbReference>
<keyword evidence="2" id="KW-0238">DNA-binding</keyword>
<dbReference type="CDD" id="cd07377">
    <property type="entry name" value="WHTH_GntR"/>
    <property type="match status" value="1"/>
</dbReference>
<dbReference type="InterPro" id="IPR008920">
    <property type="entry name" value="TF_FadR/GntR_C"/>
</dbReference>
<dbReference type="PANTHER" id="PTHR43537:SF50">
    <property type="entry name" value="TRANSCRIPTIONAL REGULATORY PROTEIN"/>
    <property type="match status" value="1"/>
</dbReference>
<keyword evidence="6" id="KW-1185">Reference proteome</keyword>
<evidence type="ECO:0000256" key="3">
    <source>
        <dbReference type="ARBA" id="ARBA00023163"/>
    </source>
</evidence>
<evidence type="ECO:0000313" key="6">
    <source>
        <dbReference type="Proteomes" id="UP000478183"/>
    </source>
</evidence>
<gene>
    <name evidence="5" type="ORF">GL286_10685</name>
</gene>
<dbReference type="Gene3D" id="1.10.10.10">
    <property type="entry name" value="Winged helix-like DNA-binding domain superfamily/Winged helix DNA-binding domain"/>
    <property type="match status" value="1"/>
</dbReference>
<evidence type="ECO:0000256" key="1">
    <source>
        <dbReference type="ARBA" id="ARBA00023015"/>
    </source>
</evidence>
<keyword evidence="3" id="KW-0804">Transcription</keyword>
<dbReference type="PRINTS" id="PR00035">
    <property type="entry name" value="HTHGNTR"/>
</dbReference>
<dbReference type="GO" id="GO:0003700">
    <property type="term" value="F:DNA-binding transcription factor activity"/>
    <property type="evidence" value="ECO:0007669"/>
    <property type="project" value="InterPro"/>
</dbReference>
<reference evidence="5 6" key="1">
    <citation type="submission" date="2019-11" db="EMBL/GenBank/DDBJ databases">
        <authorList>
            <person name="Dong K."/>
        </authorList>
    </citation>
    <scope>NUCLEOTIDE SEQUENCE [LARGE SCALE GENOMIC DNA]</scope>
    <source>
        <strain evidence="5 6">NBRC 111993</strain>
    </source>
</reference>
<dbReference type="AlphaFoldDB" id="A0A6L6JC43"/>
<dbReference type="SMART" id="SM00345">
    <property type="entry name" value="HTH_GNTR"/>
    <property type="match status" value="1"/>
</dbReference>
<dbReference type="SUPFAM" id="SSF46785">
    <property type="entry name" value="Winged helix' DNA-binding domain"/>
    <property type="match status" value="1"/>
</dbReference>
<accession>A0A6L6JC43</accession>
<dbReference type="InterPro" id="IPR036388">
    <property type="entry name" value="WH-like_DNA-bd_sf"/>
</dbReference>
<evidence type="ECO:0000256" key="2">
    <source>
        <dbReference type="ARBA" id="ARBA00023125"/>
    </source>
</evidence>
<dbReference type="SMART" id="SM00895">
    <property type="entry name" value="FCD"/>
    <property type="match status" value="1"/>
</dbReference>
<dbReference type="PANTHER" id="PTHR43537">
    <property type="entry name" value="TRANSCRIPTIONAL REGULATOR, GNTR FAMILY"/>
    <property type="match status" value="1"/>
</dbReference>
<dbReference type="PROSITE" id="PS50949">
    <property type="entry name" value="HTH_GNTR"/>
    <property type="match status" value="1"/>
</dbReference>
<evidence type="ECO:0000313" key="5">
    <source>
        <dbReference type="EMBL" id="MTH78197.1"/>
    </source>
</evidence>
<feature type="domain" description="HTH gntR-type" evidence="4">
    <location>
        <begin position="8"/>
        <end position="75"/>
    </location>
</feature>
<proteinExistence type="predicted"/>
<dbReference type="SUPFAM" id="SSF48008">
    <property type="entry name" value="GntR ligand-binding domain-like"/>
    <property type="match status" value="1"/>
</dbReference>
<dbReference type="GO" id="GO:0003677">
    <property type="term" value="F:DNA binding"/>
    <property type="evidence" value="ECO:0007669"/>
    <property type="project" value="UniProtKB-KW"/>
</dbReference>
<dbReference type="Pfam" id="PF07729">
    <property type="entry name" value="FCD"/>
    <property type="match status" value="1"/>
</dbReference>
<name>A0A6L6JC43_9RHOB</name>
<evidence type="ECO:0000259" key="4">
    <source>
        <dbReference type="PROSITE" id="PS50949"/>
    </source>
</evidence>
<dbReference type="Gene3D" id="1.20.120.530">
    <property type="entry name" value="GntR ligand-binding domain-like"/>
    <property type="match status" value="1"/>
</dbReference>
<dbReference type="InterPro" id="IPR011711">
    <property type="entry name" value="GntR_C"/>
</dbReference>
<dbReference type="EMBL" id="WMIE01000005">
    <property type="protein sequence ID" value="MTH78197.1"/>
    <property type="molecule type" value="Genomic_DNA"/>
</dbReference>
<dbReference type="Proteomes" id="UP000478183">
    <property type="component" value="Unassembled WGS sequence"/>
</dbReference>
<keyword evidence="1" id="KW-0805">Transcription regulation</keyword>
<dbReference type="InterPro" id="IPR000524">
    <property type="entry name" value="Tscrpt_reg_HTH_GntR"/>
</dbReference>
<dbReference type="OrthoDB" id="7834120at2"/>